<dbReference type="GO" id="GO:0043548">
    <property type="term" value="F:phosphatidylinositol 3-kinase binding"/>
    <property type="evidence" value="ECO:0007669"/>
    <property type="project" value="TreeGrafter"/>
</dbReference>
<dbReference type="InterPro" id="IPR007243">
    <property type="entry name" value="Atg6/Beclin"/>
</dbReference>
<dbReference type="GO" id="GO:0000407">
    <property type="term" value="C:phagophore assembly site"/>
    <property type="evidence" value="ECO:0007669"/>
    <property type="project" value="TreeGrafter"/>
</dbReference>
<dbReference type="Pfam" id="PF17675">
    <property type="entry name" value="APG6_N"/>
    <property type="match status" value="1"/>
</dbReference>
<dbReference type="Proteomes" id="UP000660262">
    <property type="component" value="Unassembled WGS sequence"/>
</dbReference>
<dbReference type="PANTHER" id="PTHR12768">
    <property type="entry name" value="BECLIN 1"/>
    <property type="match status" value="1"/>
</dbReference>
<evidence type="ECO:0000313" key="7">
    <source>
        <dbReference type="EMBL" id="GHP04561.1"/>
    </source>
</evidence>
<feature type="domain" description="Atg6/beclin coiled-coil" evidence="6">
    <location>
        <begin position="224"/>
        <end position="363"/>
    </location>
</feature>
<dbReference type="InterPro" id="IPR041691">
    <property type="entry name" value="Atg6/beclin_CC"/>
</dbReference>
<dbReference type="GO" id="GO:0034272">
    <property type="term" value="C:phosphatidylinositol 3-kinase complex, class III, type II"/>
    <property type="evidence" value="ECO:0007669"/>
    <property type="project" value="TreeGrafter"/>
</dbReference>
<feature type="coiled-coil region" evidence="3">
    <location>
        <begin position="227"/>
        <end position="261"/>
    </location>
</feature>
<evidence type="ECO:0000256" key="1">
    <source>
        <dbReference type="ARBA" id="ARBA00005965"/>
    </source>
</evidence>
<sequence>MASGNDNATRPLPSFVCAQCSLKITLSQSESEHVPVSLTSLSSASASASASFSPPEEDNQATLPDNIGSTLESLQVRPHESDGPRTRDAISLESAAAAAAAAESLLVSSQENAQSNQSRGARGGGGAINCASGSGDDSAGASTTTATTQPLSLMDESFVMLHDREAANVADEMRIGGFPITANNQSRTSPNQINTMSLDAHVKALSRMFDVANETLDTGEVKHPLCTECAALVLEELTRQAEDAEEEAAAYEAAIARLEAERGDVTTSSGREDDGDDDAEEKEEQDDDDDDKDASSSERCAALRAELAAVEAELQSLRGAEASVALLEEAHHHAMNAHHLELHDHLEERDYVLRQLDVANAQLQVLRCANVLEDAFHIWHDGPFGTISGFRLGRMPGIPVEWDEINAAWGQACLLLQSLANHCRVTFTQHRLLPMGSTPRVADRKGVYELYGPVNVFWSARYDRAMVGFLACLDELGSFARSKDLARGVPSTDAFALPHRIEGDRIDGKTIKLSLNRNELWTAALKLMLTDLKILTGWCSGS</sequence>
<keyword evidence="8" id="KW-1185">Reference proteome</keyword>
<evidence type="ECO:0000259" key="6">
    <source>
        <dbReference type="Pfam" id="PF17675"/>
    </source>
</evidence>
<feature type="region of interest" description="Disordered" evidence="4">
    <location>
        <begin position="261"/>
        <end position="298"/>
    </location>
</feature>
<dbReference type="AlphaFoldDB" id="A0A830HG06"/>
<comment type="caution">
    <text evidence="7">The sequence shown here is derived from an EMBL/GenBank/DDBJ whole genome shotgun (WGS) entry which is preliminary data.</text>
</comment>
<proteinExistence type="inferred from homology"/>
<feature type="compositionally biased region" description="Low complexity" evidence="4">
    <location>
        <begin position="131"/>
        <end position="148"/>
    </location>
</feature>
<evidence type="ECO:0000256" key="2">
    <source>
        <dbReference type="ARBA" id="ARBA00023054"/>
    </source>
</evidence>
<feature type="domain" description="Atg6 BARA" evidence="5">
    <location>
        <begin position="366"/>
        <end position="540"/>
    </location>
</feature>
<name>A0A830HG06_9CHLO</name>
<comment type="similarity">
    <text evidence="1">Belongs to the beclin family.</text>
</comment>
<evidence type="ECO:0000256" key="3">
    <source>
        <dbReference type="SAM" id="Coils"/>
    </source>
</evidence>
<gene>
    <name evidence="7" type="ORF">PPROV_000331500</name>
</gene>
<dbReference type="EMBL" id="BNJQ01000008">
    <property type="protein sequence ID" value="GHP04561.1"/>
    <property type="molecule type" value="Genomic_DNA"/>
</dbReference>
<dbReference type="GO" id="GO:0000045">
    <property type="term" value="P:autophagosome assembly"/>
    <property type="evidence" value="ECO:0007669"/>
    <property type="project" value="TreeGrafter"/>
</dbReference>
<evidence type="ECO:0000313" key="8">
    <source>
        <dbReference type="Proteomes" id="UP000660262"/>
    </source>
</evidence>
<reference evidence="7" key="1">
    <citation type="submission" date="2020-10" db="EMBL/GenBank/DDBJ databases">
        <title>Unveiling of a novel bifunctional photoreceptor, Dualchrome1, isolated from a cosmopolitan green alga.</title>
        <authorList>
            <person name="Suzuki S."/>
            <person name="Kawachi M."/>
        </authorList>
    </citation>
    <scope>NUCLEOTIDE SEQUENCE</scope>
    <source>
        <strain evidence="7">NIES 2893</strain>
    </source>
</reference>
<dbReference type="Pfam" id="PF04111">
    <property type="entry name" value="APG6"/>
    <property type="match status" value="1"/>
</dbReference>
<evidence type="ECO:0000259" key="5">
    <source>
        <dbReference type="Pfam" id="PF04111"/>
    </source>
</evidence>
<feature type="compositionally biased region" description="Polar residues" evidence="4">
    <location>
        <begin position="109"/>
        <end position="119"/>
    </location>
</feature>
<evidence type="ECO:0000256" key="4">
    <source>
        <dbReference type="SAM" id="MobiDB-lite"/>
    </source>
</evidence>
<dbReference type="GO" id="GO:0006995">
    <property type="term" value="P:cellular response to nitrogen starvation"/>
    <property type="evidence" value="ECO:0007669"/>
    <property type="project" value="TreeGrafter"/>
</dbReference>
<dbReference type="GO" id="GO:0000423">
    <property type="term" value="P:mitophagy"/>
    <property type="evidence" value="ECO:0007669"/>
    <property type="project" value="TreeGrafter"/>
</dbReference>
<protein>
    <submittedName>
        <fullName evidence="7">Autophagy protein 6</fullName>
    </submittedName>
</protein>
<dbReference type="Gene3D" id="1.10.418.40">
    <property type="entry name" value="Autophagy protein 6/Beclin 1"/>
    <property type="match status" value="1"/>
</dbReference>
<dbReference type="GO" id="GO:0045324">
    <property type="term" value="P:late endosome to vacuole transport"/>
    <property type="evidence" value="ECO:0007669"/>
    <property type="project" value="TreeGrafter"/>
</dbReference>
<dbReference type="GO" id="GO:0034271">
    <property type="term" value="C:phosphatidylinositol 3-kinase complex, class III, type I"/>
    <property type="evidence" value="ECO:0007669"/>
    <property type="project" value="TreeGrafter"/>
</dbReference>
<feature type="compositionally biased region" description="Acidic residues" evidence="4">
    <location>
        <begin position="273"/>
        <end position="292"/>
    </location>
</feature>
<dbReference type="InterPro" id="IPR040455">
    <property type="entry name" value="Atg6_BARA"/>
</dbReference>
<dbReference type="InterPro" id="IPR038274">
    <property type="entry name" value="Atg6/Beclin_C_sf"/>
</dbReference>
<dbReference type="FunFam" id="1.10.418.40:FF:000002">
    <property type="entry name" value="Beclin 1 protein"/>
    <property type="match status" value="1"/>
</dbReference>
<feature type="region of interest" description="Disordered" evidence="4">
    <location>
        <begin position="29"/>
        <end position="66"/>
    </location>
</feature>
<keyword evidence="2 3" id="KW-0175">Coiled coil</keyword>
<accession>A0A830HG06</accession>
<dbReference type="PANTHER" id="PTHR12768:SF4">
    <property type="entry name" value="BECLIN-1"/>
    <property type="match status" value="1"/>
</dbReference>
<dbReference type="OrthoDB" id="20368at2759"/>
<organism evidence="7 8">
    <name type="scientific">Pycnococcus provasolii</name>
    <dbReference type="NCBI Taxonomy" id="41880"/>
    <lineage>
        <taxon>Eukaryota</taxon>
        <taxon>Viridiplantae</taxon>
        <taxon>Chlorophyta</taxon>
        <taxon>Pseudoscourfieldiophyceae</taxon>
        <taxon>Pseudoscourfieldiales</taxon>
        <taxon>Pycnococcaceae</taxon>
        <taxon>Pycnococcus</taxon>
    </lineage>
</organism>
<feature type="compositionally biased region" description="Low complexity" evidence="4">
    <location>
        <begin position="37"/>
        <end position="53"/>
    </location>
</feature>
<dbReference type="GO" id="GO:0030674">
    <property type="term" value="F:protein-macromolecule adaptor activity"/>
    <property type="evidence" value="ECO:0007669"/>
    <property type="project" value="TreeGrafter"/>
</dbReference>
<feature type="region of interest" description="Disordered" evidence="4">
    <location>
        <begin position="109"/>
        <end position="148"/>
    </location>
</feature>